<dbReference type="PANTHER" id="PTHR15092:SF22">
    <property type="entry name" value="POLY(A)-SPECIFIC RIBONUCLEASE PNLDC1"/>
    <property type="match status" value="1"/>
</dbReference>
<reference evidence="3" key="1">
    <citation type="submission" date="2023-03" db="EMBL/GenBank/DDBJ databases">
        <title>Complete genome of Cladonia borealis.</title>
        <authorList>
            <person name="Park H."/>
        </authorList>
    </citation>
    <scope>NUCLEOTIDE SEQUENCE</scope>
    <source>
        <strain evidence="3">ANT050790</strain>
    </source>
</reference>
<dbReference type="InterPro" id="IPR051181">
    <property type="entry name" value="CAF1_poly(A)_ribonucleases"/>
</dbReference>
<dbReference type="Proteomes" id="UP001166286">
    <property type="component" value="Unassembled WGS sequence"/>
</dbReference>
<protein>
    <recommendedName>
        <fullName evidence="5">CAF1-domain-containing protein</fullName>
    </recommendedName>
</protein>
<dbReference type="GO" id="GO:1990431">
    <property type="term" value="P:priRNA 3'-end processing"/>
    <property type="evidence" value="ECO:0007669"/>
    <property type="project" value="TreeGrafter"/>
</dbReference>
<comment type="caution">
    <text evidence="3">The sequence shown here is derived from an EMBL/GenBank/DDBJ whole genome shotgun (WGS) entry which is preliminary data.</text>
</comment>
<dbReference type="AlphaFoldDB" id="A0AA39QZ00"/>
<dbReference type="Gene3D" id="3.30.420.10">
    <property type="entry name" value="Ribonuclease H-like superfamily/Ribonuclease H"/>
    <property type="match status" value="2"/>
</dbReference>
<dbReference type="InterPro" id="IPR006941">
    <property type="entry name" value="RNase_CAF1"/>
</dbReference>
<gene>
    <name evidence="3" type="ORF">JMJ35_006346</name>
</gene>
<dbReference type="InterPro" id="IPR012337">
    <property type="entry name" value="RNaseH-like_sf"/>
</dbReference>
<evidence type="ECO:0008006" key="5">
    <source>
        <dbReference type="Google" id="ProtNLM"/>
    </source>
</evidence>
<accession>A0AA39QZ00</accession>
<dbReference type="InterPro" id="IPR036397">
    <property type="entry name" value="RNaseH_sf"/>
</dbReference>
<dbReference type="SUPFAM" id="SSF53098">
    <property type="entry name" value="Ribonuclease H-like"/>
    <property type="match status" value="1"/>
</dbReference>
<name>A0AA39QZ00_9LECA</name>
<comment type="similarity">
    <text evidence="1">Belongs to the CAF1 family.</text>
</comment>
<evidence type="ECO:0000313" key="4">
    <source>
        <dbReference type="Proteomes" id="UP001166286"/>
    </source>
</evidence>
<dbReference type="GO" id="GO:0005634">
    <property type="term" value="C:nucleus"/>
    <property type="evidence" value="ECO:0007669"/>
    <property type="project" value="TreeGrafter"/>
</dbReference>
<evidence type="ECO:0000256" key="1">
    <source>
        <dbReference type="ARBA" id="ARBA00008372"/>
    </source>
</evidence>
<dbReference type="Pfam" id="PF04857">
    <property type="entry name" value="CAF1"/>
    <property type="match status" value="1"/>
</dbReference>
<organism evidence="3 4">
    <name type="scientific">Cladonia borealis</name>
    <dbReference type="NCBI Taxonomy" id="184061"/>
    <lineage>
        <taxon>Eukaryota</taxon>
        <taxon>Fungi</taxon>
        <taxon>Dikarya</taxon>
        <taxon>Ascomycota</taxon>
        <taxon>Pezizomycotina</taxon>
        <taxon>Lecanoromycetes</taxon>
        <taxon>OSLEUM clade</taxon>
        <taxon>Lecanoromycetidae</taxon>
        <taxon>Lecanorales</taxon>
        <taxon>Lecanorineae</taxon>
        <taxon>Cladoniaceae</taxon>
        <taxon>Cladonia</taxon>
    </lineage>
</organism>
<evidence type="ECO:0000313" key="3">
    <source>
        <dbReference type="EMBL" id="KAK0511773.1"/>
    </source>
</evidence>
<dbReference type="PANTHER" id="PTHR15092">
    <property type="entry name" value="POLY A -SPECIFIC RIBONUCLEASE/TARGET OF EGR1, MEMBER 1"/>
    <property type="match status" value="1"/>
</dbReference>
<feature type="region of interest" description="Disordered" evidence="2">
    <location>
        <begin position="546"/>
        <end position="577"/>
    </location>
</feature>
<keyword evidence="4" id="KW-1185">Reference proteome</keyword>
<dbReference type="GO" id="GO:1990432">
    <property type="term" value="P:siRNA 3'-end processing"/>
    <property type="evidence" value="ECO:0007669"/>
    <property type="project" value="TreeGrafter"/>
</dbReference>
<dbReference type="GO" id="GO:0000175">
    <property type="term" value="F:3'-5'-RNA exonuclease activity"/>
    <property type="evidence" value="ECO:0007669"/>
    <property type="project" value="TreeGrafter"/>
</dbReference>
<dbReference type="GO" id="GO:0000289">
    <property type="term" value="P:nuclear-transcribed mRNA poly(A) tail shortening"/>
    <property type="evidence" value="ECO:0007669"/>
    <property type="project" value="TreeGrafter"/>
</dbReference>
<dbReference type="EMBL" id="JAFEKC020000013">
    <property type="protein sequence ID" value="KAK0511773.1"/>
    <property type="molecule type" value="Genomic_DNA"/>
</dbReference>
<sequence>MDVNRYAFENQLPLILKAIANSRFVTFDFELSGIPGKQTGQARAPGRSEDGKQTLQERYEETKKAAERYQILQLGLTCVEEDLERGVYVTRPFNFYLNPVTDKKLEVEREFTYQSGAAEFLLGVGFRMEAPFTEGVPYLSRQEEARARSIAAARWDRSSFANVNIPADDINSIEFVRRVRQEVKEWIGRVQDPSIDELPYKNIAPTGHDRPGYNGRGLNGYQKRLVHQLVRAEFPDVVSQSRFDAVCLTPYDKEREDYHLQKKMARFETNLTSQIGLRWIAEALCPGIDALLPSNSTPPQAFGDLKALAREQWIYPPIPATDTEMKVVADQFDELLTTLKTKNTILVGHNLFLDLIYFFTCFFGSLPVRVEGFQNIVAQVFPLVFDTKYLADKINDNSPLYKSSLNEIDQELSKLPIPIIETPPEHNKYDTHSPVHEAGFDSFLTARVLIRLSSRTLREENGDVSPLSEEDIYETASEDGGVYLNGRVSPSKGQKIDPYALERAARSDEQLAPVEVQANGEAIRSPFSHTNPFDLLNQLSLEDRPETLRPNSKTNLGIADNPQHPVPPPSPSRHKMMPPVGSSFWVRYGNKLRVNGTVEEVCVIR</sequence>
<evidence type="ECO:0000256" key="2">
    <source>
        <dbReference type="SAM" id="MobiDB-lite"/>
    </source>
</evidence>
<proteinExistence type="inferred from homology"/>
<dbReference type="GO" id="GO:0003723">
    <property type="term" value="F:RNA binding"/>
    <property type="evidence" value="ECO:0007669"/>
    <property type="project" value="TreeGrafter"/>
</dbReference>